<protein>
    <recommendedName>
        <fullName evidence="3">Solute-binding protein family 3/N-terminal domain-containing protein</fullName>
    </recommendedName>
</protein>
<evidence type="ECO:0000313" key="1">
    <source>
        <dbReference type="EMBL" id="CAB0151396.1"/>
    </source>
</evidence>
<organism evidence="1 2">
    <name type="scientific">Pseudidiomarina piscicola</name>
    <dbReference type="NCBI Taxonomy" id="2614830"/>
    <lineage>
        <taxon>Bacteria</taxon>
        <taxon>Pseudomonadati</taxon>
        <taxon>Pseudomonadota</taxon>
        <taxon>Gammaproteobacteria</taxon>
        <taxon>Alteromonadales</taxon>
        <taxon>Idiomarinaceae</taxon>
        <taxon>Pseudidiomarina</taxon>
    </lineage>
</organism>
<accession>A0A6S6WQ49</accession>
<dbReference type="AlphaFoldDB" id="A0A6S6WQ49"/>
<reference evidence="1 2" key="1">
    <citation type="submission" date="2020-02" db="EMBL/GenBank/DDBJ databases">
        <authorList>
            <person name="Rodrigo-Torres L."/>
            <person name="Arahal R. D."/>
            <person name="Lucena T."/>
        </authorList>
    </citation>
    <scope>NUCLEOTIDE SEQUENCE [LARGE SCALE GENOMIC DNA]</scope>
    <source>
        <strain evidence="1 2">CECT 9734</strain>
    </source>
</reference>
<dbReference type="RefSeq" id="WP_173920764.1">
    <property type="nucleotide sequence ID" value="NZ_CADCXY010000004.1"/>
</dbReference>
<dbReference type="SUPFAM" id="SSF53850">
    <property type="entry name" value="Periplasmic binding protein-like II"/>
    <property type="match status" value="2"/>
</dbReference>
<dbReference type="EMBL" id="CADCXY010000004">
    <property type="protein sequence ID" value="CAB0151396.1"/>
    <property type="molecule type" value="Genomic_DNA"/>
</dbReference>
<sequence length="478" mass="54193">MLLCCTSALAQTPAPDEGQNAPERPKELVFRKPVSSPIADFVVQLFREAYAQLGIQLRFEEMPRNRSLTEANNGRIAGELGRIPRLHDEYTNLVRVNFRLYESEVVMIADRRECGLCGFSTIDSFAYIGGTQSVEAVLNERAIDLPNIQVVDLAQLKLLFNNQRVDAILVNDFEAEQLNLDSDYTISVPYKRNSGYHFLHKKYAFLVPQIEAILGEMLTSGRVLEIIQENQAQIRTTPGFEQAPQFGHVRLTAGLWPEYTNPDGTGSYWDVVEKIFAPVSSQLSLQTNTFHRAYRGIDGNRFDAFVGALGQQIPTDTILSRNHIDFDSPLFLFAASDQALEQVLKGTMRQPICHVAGYDYQDLLPAQLNYYSASSQLDCFAMLDMNRMGAVISYPENAPDWTNSPYSMVKLRDAVPIYVVFQKTPRGYHLRDWFDTKFREMVRTGAIKDLYSEQMLQRAYLNLSLPDARQTPVKAPTR</sequence>
<name>A0A6S6WQ49_9GAMM</name>
<gene>
    <name evidence="1" type="ORF">PSI9734_01784</name>
</gene>
<dbReference type="Proteomes" id="UP000481517">
    <property type="component" value="Unassembled WGS sequence"/>
</dbReference>
<evidence type="ECO:0008006" key="3">
    <source>
        <dbReference type="Google" id="ProtNLM"/>
    </source>
</evidence>
<proteinExistence type="predicted"/>
<evidence type="ECO:0000313" key="2">
    <source>
        <dbReference type="Proteomes" id="UP000481517"/>
    </source>
</evidence>
<keyword evidence="2" id="KW-1185">Reference proteome</keyword>